<dbReference type="EMBL" id="VVIM01000007">
    <property type="protein sequence ID" value="KAB0796273.1"/>
    <property type="molecule type" value="Genomic_DNA"/>
</dbReference>
<dbReference type="GO" id="GO:0005634">
    <property type="term" value="C:nucleus"/>
    <property type="evidence" value="ECO:0007669"/>
    <property type="project" value="TreeGrafter"/>
</dbReference>
<dbReference type="InParanoid" id="A0A1Y1NB57"/>
<name>A0A1Y1NB57_PHOPY</name>
<evidence type="ECO:0000313" key="4">
    <source>
        <dbReference type="EMBL" id="KAB0796273.1"/>
    </source>
</evidence>
<sequence length="569" mass="64326">MNGSGRQMQRANKSINLIRKRKLEDVDTSGKRSRFSNGPQSHQPTFFKDPSVNFASDQNSTHASKETTSKPQPFYKSPPPIHIQKPRTSPYSSTDQSKRQTSPYDPANSRNTLFSANNRLKKLRDSFGTGSESNHSEVHSNSSCTNSSSSRCSNTKPSWTAKPSSIQERLKNLKKSFKPPSSSTSAHPPFGTSAVQDSMNLLFPDGSTSNDTNNSEDEAMDWCAFEEKEVLDNITKLRKKNVISKLTPMSIFQEKISTTLEKMEVNDTMFREIYIVVDTNVFISNLGLIEELLSLEINGVVNPSIMIPWTVIQELDYLKDSIGENDLGRKAKMAIRFINEKLSAQDKQVKGQSVLDAAEQNFASKNADDSILFCCLQIKERKHNAILLSNDINLRNKALINGVLAYSHQKIIEGLDPYRDTGDGLKLRPGFDYSKVKQVEGEFSTLFSYIIDSKTTDAYGSSRAKMYPELTVPPWTLEKCLSLFKKFWRSIFGLFLRKQFMYTINDFIEFRSKNSDLESMSASKIKTFIDTGLSICSYIQEGSVAYKDNAIHCRKKIEDLTKDFFVYTN</sequence>
<evidence type="ECO:0000259" key="2">
    <source>
        <dbReference type="SMART" id="SM00670"/>
    </source>
</evidence>
<dbReference type="Proteomes" id="UP000327044">
    <property type="component" value="Unassembled WGS sequence"/>
</dbReference>
<feature type="compositionally biased region" description="Polar residues" evidence="1">
    <location>
        <begin position="35"/>
        <end position="44"/>
    </location>
</feature>
<dbReference type="InterPro" id="IPR002716">
    <property type="entry name" value="PIN_dom"/>
</dbReference>
<dbReference type="SUPFAM" id="SSF88723">
    <property type="entry name" value="PIN domain-like"/>
    <property type="match status" value="1"/>
</dbReference>
<accession>A0A1Y1NB57</accession>
<dbReference type="InterPro" id="IPR029060">
    <property type="entry name" value="PIN-like_dom_sf"/>
</dbReference>
<dbReference type="InterPro" id="IPR052626">
    <property type="entry name" value="SWT1_Regulator"/>
</dbReference>
<feature type="domain" description="PIN" evidence="2">
    <location>
        <begin position="273"/>
        <end position="396"/>
    </location>
</feature>
<organism evidence="3">
    <name type="scientific">Photinus pyralis</name>
    <name type="common">Common eastern firefly</name>
    <name type="synonym">Lampyris pyralis</name>
    <dbReference type="NCBI Taxonomy" id="7054"/>
    <lineage>
        <taxon>Eukaryota</taxon>
        <taxon>Metazoa</taxon>
        <taxon>Ecdysozoa</taxon>
        <taxon>Arthropoda</taxon>
        <taxon>Hexapoda</taxon>
        <taxon>Insecta</taxon>
        <taxon>Pterygota</taxon>
        <taxon>Neoptera</taxon>
        <taxon>Endopterygota</taxon>
        <taxon>Coleoptera</taxon>
        <taxon>Polyphaga</taxon>
        <taxon>Elateriformia</taxon>
        <taxon>Elateroidea</taxon>
        <taxon>Lampyridae</taxon>
        <taxon>Lampyrinae</taxon>
        <taxon>Photinus</taxon>
    </lineage>
</organism>
<protein>
    <recommendedName>
        <fullName evidence="2">PIN domain-containing protein</fullName>
    </recommendedName>
</protein>
<evidence type="ECO:0000313" key="3">
    <source>
        <dbReference type="EMBL" id="JAV93446.1"/>
    </source>
</evidence>
<reference evidence="3" key="1">
    <citation type="journal article" date="2016" name="Sci. Rep.">
        <title>Molecular characterization of firefly nuptial gifts: a multi-omics approach sheds light on postcopulatory sexual selection.</title>
        <authorList>
            <person name="Al-Wathiqui N."/>
            <person name="Fallon T.R."/>
            <person name="South A."/>
            <person name="Weng J.K."/>
            <person name="Lewis S.M."/>
        </authorList>
    </citation>
    <scope>NUCLEOTIDE SEQUENCE</scope>
</reference>
<feature type="compositionally biased region" description="Polar residues" evidence="1">
    <location>
        <begin position="1"/>
        <end position="15"/>
    </location>
</feature>
<dbReference type="AlphaFoldDB" id="A0A1Y1NB57"/>
<evidence type="ECO:0000313" key="5">
    <source>
        <dbReference type="Proteomes" id="UP000327044"/>
    </source>
</evidence>
<dbReference type="Pfam" id="PF13638">
    <property type="entry name" value="PIN_4"/>
    <property type="match status" value="1"/>
</dbReference>
<feature type="compositionally biased region" description="Polar residues" evidence="1">
    <location>
        <begin position="86"/>
        <end position="118"/>
    </location>
</feature>
<dbReference type="PANTHER" id="PTHR16161:SF0">
    <property type="entry name" value="TRANSCRIPTIONAL PROTEIN SWT1"/>
    <property type="match status" value="1"/>
</dbReference>
<reference evidence="4" key="3">
    <citation type="submission" date="2019-08" db="EMBL/GenBank/DDBJ databases">
        <authorList>
            <consortium name="Photinus pyralis genome working group"/>
            <person name="Fallon T.R."/>
            <person name="Sander Lower S.E."/>
            <person name="Weng J.-K."/>
        </authorList>
    </citation>
    <scope>NUCLEOTIDE SEQUENCE</scope>
    <source>
        <strain evidence="4">1611_PpyrPB1</strain>
        <tissue evidence="4">Whole body</tissue>
    </source>
</reference>
<proteinExistence type="predicted"/>
<dbReference type="EMBL" id="GEZM01011755">
    <property type="protein sequence ID" value="JAV93446.1"/>
    <property type="molecule type" value="Transcribed_RNA"/>
</dbReference>
<keyword evidence="5" id="KW-1185">Reference proteome</keyword>
<reference evidence="4 5" key="2">
    <citation type="journal article" date="2018" name="Elife">
        <title>Firefly genomes illuminate parallel origins of bioluminescence in beetles.</title>
        <authorList>
            <person name="Fallon T.R."/>
            <person name="Lower S.E."/>
            <person name="Chang C.H."/>
            <person name="Bessho-Uehara M."/>
            <person name="Martin G.J."/>
            <person name="Bewick A.J."/>
            <person name="Behringer M."/>
            <person name="Debat H.J."/>
            <person name="Wong I."/>
            <person name="Day J.C."/>
            <person name="Suvorov A."/>
            <person name="Silva C.J."/>
            <person name="Stanger-Hall K.F."/>
            <person name="Hall D.W."/>
            <person name="Schmitz R.J."/>
            <person name="Nelson D.R."/>
            <person name="Lewis S.M."/>
            <person name="Shigenobu S."/>
            <person name="Bybee S.M."/>
            <person name="Larracuente A.M."/>
            <person name="Oba Y."/>
            <person name="Weng J.K."/>
        </authorList>
    </citation>
    <scope>NUCLEOTIDE SEQUENCE [LARGE SCALE GENOMIC DNA]</scope>
    <source>
        <strain evidence="4">1611_PpyrPB1</strain>
        <tissue evidence="4">Whole body</tissue>
    </source>
</reference>
<gene>
    <name evidence="4" type="ORF">PPYR_10334</name>
</gene>
<evidence type="ECO:0000256" key="1">
    <source>
        <dbReference type="SAM" id="MobiDB-lite"/>
    </source>
</evidence>
<dbReference type="Gene3D" id="3.40.50.1010">
    <property type="entry name" value="5'-nuclease"/>
    <property type="match status" value="1"/>
</dbReference>
<feature type="compositionally biased region" description="Polar residues" evidence="1">
    <location>
        <begin position="53"/>
        <end position="62"/>
    </location>
</feature>
<feature type="region of interest" description="Disordered" evidence="1">
    <location>
        <begin position="1"/>
        <end position="196"/>
    </location>
</feature>
<feature type="compositionally biased region" description="Low complexity" evidence="1">
    <location>
        <begin position="139"/>
        <end position="155"/>
    </location>
</feature>
<feature type="compositionally biased region" description="Polar residues" evidence="1">
    <location>
        <begin position="156"/>
        <end position="167"/>
    </location>
</feature>
<dbReference type="SMART" id="SM00670">
    <property type="entry name" value="PINc"/>
    <property type="match status" value="1"/>
</dbReference>
<dbReference type="CDD" id="cd18727">
    <property type="entry name" value="PIN_Swt1-like"/>
    <property type="match status" value="1"/>
</dbReference>
<dbReference type="PANTHER" id="PTHR16161">
    <property type="entry name" value="TRANSCRIPTIONAL PROTEIN SWT1"/>
    <property type="match status" value="1"/>
</dbReference>